<feature type="non-terminal residue" evidence="1">
    <location>
        <position position="1"/>
    </location>
</feature>
<evidence type="ECO:0000313" key="1">
    <source>
        <dbReference type="EMBL" id="CAF4419340.1"/>
    </source>
</evidence>
<protein>
    <submittedName>
        <fullName evidence="1">Uncharacterized protein</fullName>
    </submittedName>
</protein>
<reference evidence="1" key="1">
    <citation type="submission" date="2021-02" db="EMBL/GenBank/DDBJ databases">
        <authorList>
            <person name="Nowell W R."/>
        </authorList>
    </citation>
    <scope>NUCLEOTIDE SEQUENCE</scope>
</reference>
<feature type="non-terminal residue" evidence="1">
    <location>
        <position position="39"/>
    </location>
</feature>
<gene>
    <name evidence="1" type="ORF">KXQ929_LOCUS52086</name>
</gene>
<name>A0A820QC99_9BILA</name>
<sequence length="39" mass="4343">MTTAADRSSSSRYFSNRPPISFSSYNFNGTTPGLMHRSL</sequence>
<organism evidence="1 2">
    <name type="scientific">Adineta steineri</name>
    <dbReference type="NCBI Taxonomy" id="433720"/>
    <lineage>
        <taxon>Eukaryota</taxon>
        <taxon>Metazoa</taxon>
        <taxon>Spiralia</taxon>
        <taxon>Gnathifera</taxon>
        <taxon>Rotifera</taxon>
        <taxon>Eurotatoria</taxon>
        <taxon>Bdelloidea</taxon>
        <taxon>Adinetida</taxon>
        <taxon>Adinetidae</taxon>
        <taxon>Adineta</taxon>
    </lineage>
</organism>
<dbReference type="AlphaFoldDB" id="A0A820QC99"/>
<proteinExistence type="predicted"/>
<dbReference type="Proteomes" id="UP000663868">
    <property type="component" value="Unassembled WGS sequence"/>
</dbReference>
<dbReference type="EMBL" id="CAJOBB010026919">
    <property type="protein sequence ID" value="CAF4419340.1"/>
    <property type="molecule type" value="Genomic_DNA"/>
</dbReference>
<comment type="caution">
    <text evidence="1">The sequence shown here is derived from an EMBL/GenBank/DDBJ whole genome shotgun (WGS) entry which is preliminary data.</text>
</comment>
<accession>A0A820QC99</accession>
<evidence type="ECO:0000313" key="2">
    <source>
        <dbReference type="Proteomes" id="UP000663868"/>
    </source>
</evidence>